<dbReference type="AlphaFoldDB" id="A0AAV4F2E8"/>
<protein>
    <submittedName>
        <fullName evidence="2">Uncharacterized protein</fullName>
    </submittedName>
</protein>
<name>A0AAV4F2E8_9GAST</name>
<comment type="caution">
    <text evidence="2">The sequence shown here is derived from an EMBL/GenBank/DDBJ whole genome shotgun (WGS) entry which is preliminary data.</text>
</comment>
<dbReference type="EMBL" id="BMAT01000493">
    <property type="protein sequence ID" value="GFR67216.1"/>
    <property type="molecule type" value="Genomic_DNA"/>
</dbReference>
<evidence type="ECO:0000256" key="1">
    <source>
        <dbReference type="SAM" id="MobiDB-lite"/>
    </source>
</evidence>
<feature type="region of interest" description="Disordered" evidence="1">
    <location>
        <begin position="1"/>
        <end position="76"/>
    </location>
</feature>
<keyword evidence="3" id="KW-1185">Reference proteome</keyword>
<feature type="compositionally biased region" description="Basic and acidic residues" evidence="1">
    <location>
        <begin position="43"/>
        <end position="76"/>
    </location>
</feature>
<sequence length="136" mass="15523">MPNPGVPGEKESYGKDVVVRELSPEDILGSENPFNRPETAVQEVRHGQRQEQTRHAVRETERDERRDVDDVTKHRGHQDGWVDEVVEASSQQNGLSCVQKTNLCFNSNLDVCKSRSVRHCLLRCHSIKCFKRVSKA</sequence>
<evidence type="ECO:0000313" key="2">
    <source>
        <dbReference type="EMBL" id="GFR67216.1"/>
    </source>
</evidence>
<gene>
    <name evidence="2" type="ORF">ElyMa_000247200</name>
</gene>
<accession>A0AAV4F2E8</accession>
<proteinExistence type="predicted"/>
<reference evidence="2 3" key="1">
    <citation type="journal article" date="2021" name="Elife">
        <title>Chloroplast acquisition without the gene transfer in kleptoplastic sea slugs, Plakobranchus ocellatus.</title>
        <authorList>
            <person name="Maeda T."/>
            <person name="Takahashi S."/>
            <person name="Yoshida T."/>
            <person name="Shimamura S."/>
            <person name="Takaki Y."/>
            <person name="Nagai Y."/>
            <person name="Toyoda A."/>
            <person name="Suzuki Y."/>
            <person name="Arimoto A."/>
            <person name="Ishii H."/>
            <person name="Satoh N."/>
            <person name="Nishiyama T."/>
            <person name="Hasebe M."/>
            <person name="Maruyama T."/>
            <person name="Minagawa J."/>
            <person name="Obokata J."/>
            <person name="Shigenobu S."/>
        </authorList>
    </citation>
    <scope>NUCLEOTIDE SEQUENCE [LARGE SCALE GENOMIC DNA]</scope>
</reference>
<dbReference type="Proteomes" id="UP000762676">
    <property type="component" value="Unassembled WGS sequence"/>
</dbReference>
<evidence type="ECO:0000313" key="3">
    <source>
        <dbReference type="Proteomes" id="UP000762676"/>
    </source>
</evidence>
<organism evidence="2 3">
    <name type="scientific">Elysia marginata</name>
    <dbReference type="NCBI Taxonomy" id="1093978"/>
    <lineage>
        <taxon>Eukaryota</taxon>
        <taxon>Metazoa</taxon>
        <taxon>Spiralia</taxon>
        <taxon>Lophotrochozoa</taxon>
        <taxon>Mollusca</taxon>
        <taxon>Gastropoda</taxon>
        <taxon>Heterobranchia</taxon>
        <taxon>Euthyneura</taxon>
        <taxon>Panpulmonata</taxon>
        <taxon>Sacoglossa</taxon>
        <taxon>Placobranchoidea</taxon>
        <taxon>Plakobranchidae</taxon>
        <taxon>Elysia</taxon>
    </lineage>
</organism>
<feature type="compositionally biased region" description="Basic and acidic residues" evidence="1">
    <location>
        <begin position="8"/>
        <end position="23"/>
    </location>
</feature>